<reference evidence="2" key="2">
    <citation type="submission" date="2025-08" db="UniProtKB">
        <authorList>
            <consortium name="Ensembl"/>
        </authorList>
    </citation>
    <scope>IDENTIFICATION</scope>
</reference>
<proteinExistence type="predicted"/>
<dbReference type="GeneTree" id="ENSGT00390000002247"/>
<evidence type="ECO:0000313" key="3">
    <source>
        <dbReference type="Proteomes" id="UP000007875"/>
    </source>
</evidence>
<feature type="transmembrane region" description="Helical" evidence="1">
    <location>
        <begin position="12"/>
        <end position="30"/>
    </location>
</feature>
<keyword evidence="1" id="KW-1133">Transmembrane helix</keyword>
<keyword evidence="1" id="KW-0472">Membrane</keyword>
<dbReference type="HOGENOM" id="CLU_2144982_0_0_1"/>
<organism evidence="2 3">
    <name type="scientific">Ciona savignyi</name>
    <name type="common">Pacific transparent sea squirt</name>
    <dbReference type="NCBI Taxonomy" id="51511"/>
    <lineage>
        <taxon>Eukaryota</taxon>
        <taxon>Metazoa</taxon>
        <taxon>Chordata</taxon>
        <taxon>Tunicata</taxon>
        <taxon>Ascidiacea</taxon>
        <taxon>Phlebobranchia</taxon>
        <taxon>Cionidae</taxon>
        <taxon>Ciona</taxon>
    </lineage>
</organism>
<feature type="transmembrane region" description="Helical" evidence="1">
    <location>
        <begin position="42"/>
        <end position="62"/>
    </location>
</feature>
<keyword evidence="1" id="KW-0812">Transmembrane</keyword>
<accession>H2Z8J9</accession>
<evidence type="ECO:0000256" key="1">
    <source>
        <dbReference type="SAM" id="Phobius"/>
    </source>
</evidence>
<sequence length="112" mass="12803">MNVECSNEVPSYFLPSMITMGYFIASYFVISETKKTSAEWFHASIGIAIGVYILGALVFLYLRKLYRNGAFQKNFGQVEHIWSLSEQSMTKIKSSEAHDIEVLSFNEETNEK</sequence>
<dbReference type="Proteomes" id="UP000007875">
    <property type="component" value="Unassembled WGS sequence"/>
</dbReference>
<protein>
    <submittedName>
        <fullName evidence="2">Uncharacterized protein</fullName>
    </submittedName>
</protein>
<evidence type="ECO:0000313" key="2">
    <source>
        <dbReference type="Ensembl" id="ENSCSAVP00000013911.1"/>
    </source>
</evidence>
<reference evidence="3" key="1">
    <citation type="submission" date="2003-08" db="EMBL/GenBank/DDBJ databases">
        <authorList>
            <person name="Birren B."/>
            <person name="Nusbaum C."/>
            <person name="Abebe A."/>
            <person name="Abouelleil A."/>
            <person name="Adekoya E."/>
            <person name="Ait-zahra M."/>
            <person name="Allen N."/>
            <person name="Allen T."/>
            <person name="An P."/>
            <person name="Anderson M."/>
            <person name="Anderson S."/>
            <person name="Arachchi H."/>
            <person name="Armbruster J."/>
            <person name="Bachantsang P."/>
            <person name="Baldwin J."/>
            <person name="Barry A."/>
            <person name="Bayul T."/>
            <person name="Blitshsteyn B."/>
            <person name="Bloom T."/>
            <person name="Blye J."/>
            <person name="Boguslavskiy L."/>
            <person name="Borowsky M."/>
            <person name="Boukhgalter B."/>
            <person name="Brunache A."/>
            <person name="Butler J."/>
            <person name="Calixte N."/>
            <person name="Calvo S."/>
            <person name="Camarata J."/>
            <person name="Campo K."/>
            <person name="Chang J."/>
            <person name="Cheshatsang Y."/>
            <person name="Citroen M."/>
            <person name="Collymore A."/>
            <person name="Considine T."/>
            <person name="Cook A."/>
            <person name="Cooke P."/>
            <person name="Corum B."/>
            <person name="Cuomo C."/>
            <person name="David R."/>
            <person name="Dawoe T."/>
            <person name="Degray S."/>
            <person name="Dodge S."/>
            <person name="Dooley K."/>
            <person name="Dorje P."/>
            <person name="Dorjee K."/>
            <person name="Dorris L."/>
            <person name="Duffey N."/>
            <person name="Dupes A."/>
            <person name="Elkins T."/>
            <person name="Engels R."/>
            <person name="Erickson J."/>
            <person name="Farina A."/>
            <person name="Faro S."/>
            <person name="Ferreira P."/>
            <person name="Fischer H."/>
            <person name="Fitzgerald M."/>
            <person name="Foley K."/>
            <person name="Gage D."/>
            <person name="Galagan J."/>
            <person name="Gearin G."/>
            <person name="Gnerre S."/>
            <person name="Gnirke A."/>
            <person name="Goyette A."/>
            <person name="Graham J."/>
            <person name="Grandbois E."/>
            <person name="Gyaltsen K."/>
            <person name="Hafez N."/>
            <person name="Hagopian D."/>
            <person name="Hagos B."/>
            <person name="Hall J."/>
            <person name="Hatcher B."/>
            <person name="Heller A."/>
            <person name="Higgins H."/>
            <person name="Honan T."/>
            <person name="Horn A."/>
            <person name="Houde N."/>
            <person name="Hughes L."/>
            <person name="Hulme W."/>
            <person name="Husby E."/>
            <person name="Iliev I."/>
            <person name="Jaffe D."/>
            <person name="Jones C."/>
            <person name="Kamal M."/>
            <person name="Kamat A."/>
            <person name="Kamvysselis M."/>
            <person name="Karlsson E."/>
            <person name="Kells C."/>
            <person name="Kieu A."/>
            <person name="Kisner P."/>
            <person name="Kodira C."/>
            <person name="Kulbokas E."/>
            <person name="Labutti K."/>
            <person name="Lama D."/>
            <person name="Landers T."/>
            <person name="Leger J."/>
            <person name="Levine S."/>
            <person name="Lewis D."/>
            <person name="Lewis T."/>
            <person name="Lindblad-toh K."/>
            <person name="Liu X."/>
            <person name="Lokyitsang T."/>
            <person name="Lokyitsang Y."/>
            <person name="Lucien O."/>
            <person name="Lui A."/>
            <person name="Ma L.J."/>
            <person name="Mabbitt R."/>
            <person name="Macdonald J."/>
            <person name="Maclean C."/>
            <person name="Major J."/>
            <person name="Manning J."/>
            <person name="Marabella R."/>
            <person name="Maru K."/>
            <person name="Matthews C."/>
            <person name="Mauceli E."/>
            <person name="Mccarthy M."/>
            <person name="Mcdonough S."/>
            <person name="Mcghee T."/>
            <person name="Meldrim J."/>
            <person name="Meneus L."/>
            <person name="Mesirov J."/>
            <person name="Mihalev A."/>
            <person name="Mihova T."/>
            <person name="Mikkelsen T."/>
            <person name="Mlenga V."/>
            <person name="Moru K."/>
            <person name="Mozes J."/>
            <person name="Mulrain L."/>
            <person name="Munson G."/>
            <person name="Naylor J."/>
            <person name="Newes C."/>
            <person name="Nguyen C."/>
            <person name="Nguyen N."/>
            <person name="Nguyen T."/>
            <person name="Nicol R."/>
            <person name="Nielsen C."/>
            <person name="Nizzari M."/>
            <person name="Norbu C."/>
            <person name="Norbu N."/>
            <person name="O'donnell P."/>
            <person name="Okoawo O."/>
            <person name="O'leary S."/>
            <person name="Omotosho B."/>
            <person name="O'neill K."/>
            <person name="Osman S."/>
            <person name="Parker S."/>
            <person name="Perrin D."/>
            <person name="Phunkhang P."/>
            <person name="Piqani B."/>
            <person name="Purcell S."/>
            <person name="Rachupka T."/>
            <person name="Ramasamy U."/>
            <person name="Rameau R."/>
            <person name="Ray V."/>
            <person name="Raymond C."/>
            <person name="Retta R."/>
            <person name="Richardson S."/>
            <person name="Rise C."/>
            <person name="Rodriguez J."/>
            <person name="Rogers J."/>
            <person name="Rogov P."/>
            <person name="Rutman M."/>
            <person name="Schupbach R."/>
            <person name="Seaman C."/>
            <person name="Settipalli S."/>
            <person name="Sharpe T."/>
            <person name="Sheridan J."/>
            <person name="Sherpa N."/>
            <person name="Shi J."/>
            <person name="Smirnov S."/>
            <person name="Smith C."/>
            <person name="Sougnez C."/>
            <person name="Spencer B."/>
            <person name="Stalker J."/>
            <person name="Stange-thomann N."/>
            <person name="Stavropoulos S."/>
            <person name="Stetson K."/>
            <person name="Stone C."/>
            <person name="Stone S."/>
            <person name="Stubbs M."/>
            <person name="Talamas J."/>
            <person name="Tchuinga P."/>
            <person name="Tenzing P."/>
            <person name="Tesfaye S."/>
            <person name="Theodore J."/>
            <person name="Thoulutsang Y."/>
            <person name="Topham K."/>
            <person name="Towey S."/>
            <person name="Tsamla T."/>
            <person name="Tsomo N."/>
            <person name="Vallee D."/>
            <person name="Vassiliev H."/>
            <person name="Venkataraman V."/>
            <person name="Vinson J."/>
            <person name="Vo A."/>
            <person name="Wade C."/>
            <person name="Wang S."/>
            <person name="Wangchuk T."/>
            <person name="Wangdi T."/>
            <person name="Whittaker C."/>
            <person name="Wilkinson J."/>
            <person name="Wu Y."/>
            <person name="Wyman D."/>
            <person name="Yadav S."/>
            <person name="Yang S."/>
            <person name="Yang X."/>
            <person name="Yeager S."/>
            <person name="Yee E."/>
            <person name="Young G."/>
            <person name="Zainoun J."/>
            <person name="Zembeck L."/>
            <person name="Zimmer A."/>
            <person name="Zody M."/>
            <person name="Lander E."/>
        </authorList>
    </citation>
    <scope>NUCLEOTIDE SEQUENCE [LARGE SCALE GENOMIC DNA]</scope>
</reference>
<name>H2Z8J9_CIOSA</name>
<dbReference type="OMA" id="WFEISIG"/>
<dbReference type="InParanoid" id="H2Z8J9"/>
<dbReference type="AlphaFoldDB" id="H2Z8J9"/>
<keyword evidence="3" id="KW-1185">Reference proteome</keyword>
<reference evidence="2" key="3">
    <citation type="submission" date="2025-09" db="UniProtKB">
        <authorList>
            <consortium name="Ensembl"/>
        </authorList>
    </citation>
    <scope>IDENTIFICATION</scope>
</reference>
<dbReference type="Ensembl" id="ENSCSAVT00000014071.1">
    <property type="protein sequence ID" value="ENSCSAVP00000013911.1"/>
    <property type="gene ID" value="ENSCSAVG00000008155.1"/>
</dbReference>